<protein>
    <submittedName>
        <fullName evidence="2 4">Uncharacterized protein</fullName>
    </submittedName>
</protein>
<gene>
    <name evidence="2" type="ORF">HPBE_LOCUS633</name>
</gene>
<dbReference type="WBParaSite" id="HPBE_0000063201-mRNA-1">
    <property type="protein sequence ID" value="HPBE_0000063201-mRNA-1"/>
    <property type="gene ID" value="HPBE_0000063201"/>
</dbReference>
<dbReference type="EMBL" id="UZAH01000489">
    <property type="protein sequence ID" value="VDO19015.1"/>
    <property type="molecule type" value="Genomic_DNA"/>
</dbReference>
<evidence type="ECO:0000256" key="1">
    <source>
        <dbReference type="SAM" id="MobiDB-lite"/>
    </source>
</evidence>
<organism evidence="3 4">
    <name type="scientific">Heligmosomoides polygyrus</name>
    <name type="common">Parasitic roundworm</name>
    <dbReference type="NCBI Taxonomy" id="6339"/>
    <lineage>
        <taxon>Eukaryota</taxon>
        <taxon>Metazoa</taxon>
        <taxon>Ecdysozoa</taxon>
        <taxon>Nematoda</taxon>
        <taxon>Chromadorea</taxon>
        <taxon>Rhabditida</taxon>
        <taxon>Rhabditina</taxon>
        <taxon>Rhabditomorpha</taxon>
        <taxon>Strongyloidea</taxon>
        <taxon>Heligmosomidae</taxon>
        <taxon>Heligmosomoides</taxon>
    </lineage>
</organism>
<reference evidence="4" key="2">
    <citation type="submission" date="2019-09" db="UniProtKB">
        <authorList>
            <consortium name="WormBaseParasite"/>
        </authorList>
    </citation>
    <scope>IDENTIFICATION</scope>
</reference>
<accession>A0A183F390</accession>
<proteinExistence type="predicted"/>
<reference evidence="2 3" key="1">
    <citation type="submission" date="2018-11" db="EMBL/GenBank/DDBJ databases">
        <authorList>
            <consortium name="Pathogen Informatics"/>
        </authorList>
    </citation>
    <scope>NUCLEOTIDE SEQUENCE [LARGE SCALE GENOMIC DNA]</scope>
</reference>
<evidence type="ECO:0000313" key="3">
    <source>
        <dbReference type="Proteomes" id="UP000050761"/>
    </source>
</evidence>
<sequence length="216" mass="23763">MATSKKVCRRPDGVIILARDAFMVTTISTRGSIPQLCQPYFAASLASTKEPLLSRGAMACEIHGMHILMARRRLVRNKHQKPCRRLRAMITKGIGVVRATTRVEEACGGPGTGRATMKEGAGGGTRTENEKEGSEVHGMYILMARRRLVRNKHQELPPVSSNDMQQESPASPDPAIAAETVEAATADVFVHLSVRKTDQNDEFLFRHAQLFKALEV</sequence>
<keyword evidence="3" id="KW-1185">Reference proteome</keyword>
<accession>A0A3P7WZT7</accession>
<dbReference type="AlphaFoldDB" id="A0A183F390"/>
<dbReference type="Proteomes" id="UP000050761">
    <property type="component" value="Unassembled WGS sequence"/>
</dbReference>
<evidence type="ECO:0000313" key="2">
    <source>
        <dbReference type="EMBL" id="VDO19015.1"/>
    </source>
</evidence>
<name>A0A183F390_HELPZ</name>
<feature type="region of interest" description="Disordered" evidence="1">
    <location>
        <begin position="107"/>
        <end position="132"/>
    </location>
</feature>
<evidence type="ECO:0000313" key="4">
    <source>
        <dbReference type="WBParaSite" id="HPBE_0000063201-mRNA-1"/>
    </source>
</evidence>